<dbReference type="EMBL" id="CP003368">
    <property type="protein sequence ID" value="AGB28211.1"/>
    <property type="molecule type" value="Genomic_DNA"/>
</dbReference>
<reference evidence="1" key="3">
    <citation type="submission" date="2012-02" db="EMBL/GenBank/DDBJ databases">
        <title>Complete sequence of chromosome 1 of Prevotella dentalis DSM 3688.</title>
        <authorList>
            <consortium name="US DOE Joint Genome Institute (JGI-PGF)"/>
            <person name="Lucas S."/>
            <person name="Copeland A."/>
            <person name="Lapidus A."/>
            <person name="Glavina del Rio T."/>
            <person name="Dalin E."/>
            <person name="Tice H."/>
            <person name="Bruce D."/>
            <person name="Goodwin L."/>
            <person name="Pitluck S."/>
            <person name="Peters L."/>
            <person name="Mikhailova N."/>
            <person name="Chertkov O."/>
            <person name="Kyrpides N."/>
            <person name="Mavromatis K."/>
            <person name="Ivanova N."/>
            <person name="Brettin T."/>
            <person name="Detter J.C."/>
            <person name="Han C."/>
            <person name="Larimer F."/>
            <person name="Land M."/>
            <person name="Hauser L."/>
            <person name="Markowitz V."/>
            <person name="Cheng J.-F."/>
            <person name="Hugenholtz P."/>
            <person name="Woyke T."/>
            <person name="Wu D."/>
            <person name="Gronow S."/>
            <person name="Wellnitz S."/>
            <person name="Brambilla E."/>
            <person name="Klenk H.-P."/>
            <person name="Eisen J.A."/>
        </authorList>
    </citation>
    <scope>NUCLEOTIDE SEQUENCE</scope>
    <source>
        <strain evidence="1">DSM 3688</strain>
    </source>
</reference>
<evidence type="ECO:0000313" key="4">
    <source>
        <dbReference type="Proteomes" id="UP000010862"/>
    </source>
</evidence>
<gene>
    <name evidence="1" type="ordered locus">Prede_0867</name>
    <name evidence="2" type="ORF">HMPREF9136_0728</name>
</gene>
<dbReference type="KEGG" id="pdt:Prede_0867"/>
<protein>
    <submittedName>
        <fullName evidence="2">Uncharacterized protein</fullName>
    </submittedName>
</protein>
<sequence length="164" mass="19275">MNALDISAINLNAPYSVWSVASYYYFRTKHGAIYKIGFMDDDTIWERGAYQFVIVNENNTPSPNDTQLRETIFCIIEDFFKANPEILLYLCETGDGKQASRNRLFIRWFREYAKHHLYYFDTVEMEADGIENFAAIIVQRKNPRLNDIVKAFNHVVDTLKRKPE</sequence>
<dbReference type="Pfam" id="PF19666">
    <property type="entry name" value="DUF6169"/>
    <property type="match status" value="1"/>
</dbReference>
<name>F9D1K0_PREDD</name>
<keyword evidence="4" id="KW-1185">Reference proteome</keyword>
<dbReference type="eggNOG" id="ENOG50347PS">
    <property type="taxonomic scope" value="Bacteria"/>
</dbReference>
<dbReference type="EMBL" id="AFPW01000009">
    <property type="protein sequence ID" value="EGQ16248.1"/>
    <property type="molecule type" value="Genomic_DNA"/>
</dbReference>
<dbReference type="PATRIC" id="fig|908937.9.peg.908"/>
<evidence type="ECO:0000313" key="2">
    <source>
        <dbReference type="EMBL" id="EGQ16248.1"/>
    </source>
</evidence>
<evidence type="ECO:0000313" key="3">
    <source>
        <dbReference type="Proteomes" id="UP000007820"/>
    </source>
</evidence>
<dbReference type="HOGENOM" id="CLU_110693_1_0_10"/>
<reference evidence="2 3" key="1">
    <citation type="submission" date="2011-04" db="EMBL/GenBank/DDBJ databases">
        <authorList>
            <person name="Muzny D."/>
            <person name="Qin X."/>
            <person name="Deng J."/>
            <person name="Jiang H."/>
            <person name="Liu Y."/>
            <person name="Qu J."/>
            <person name="Song X.-Z."/>
            <person name="Zhang L."/>
            <person name="Thornton R."/>
            <person name="Coyle M."/>
            <person name="Francisco L."/>
            <person name="Jackson L."/>
            <person name="Javaid M."/>
            <person name="Korchina V."/>
            <person name="Kovar C."/>
            <person name="Mata R."/>
            <person name="Mathew T."/>
            <person name="Ngo R."/>
            <person name="Nguyen L."/>
            <person name="Nguyen N."/>
            <person name="Okwuonu G."/>
            <person name="Ongeri F."/>
            <person name="Pham C."/>
            <person name="Simmons D."/>
            <person name="Wilczek-Boney K."/>
            <person name="Hale W."/>
            <person name="Jakkamsetti A."/>
            <person name="Pham P."/>
            <person name="Ruth R."/>
            <person name="San Lucas F."/>
            <person name="Warren J."/>
            <person name="Zhang J."/>
            <person name="Zhao Z."/>
            <person name="Zhou C."/>
            <person name="Zhu D."/>
            <person name="Lee S."/>
            <person name="Bess C."/>
            <person name="Blankenburg K."/>
            <person name="Forbes L."/>
            <person name="Fu Q."/>
            <person name="Gubbala S."/>
            <person name="Hirani K."/>
            <person name="Jayaseelan J.C."/>
            <person name="Lara F."/>
            <person name="Munidasa M."/>
            <person name="Palculict T."/>
            <person name="Patil S."/>
            <person name="Pu L.-L."/>
            <person name="Saada N."/>
            <person name="Tang L."/>
            <person name="Weissenberger G."/>
            <person name="Zhu Y."/>
            <person name="Hemphill L."/>
            <person name="Shang Y."/>
            <person name="Youmans B."/>
            <person name="Ayvaz T."/>
            <person name="Ross M."/>
            <person name="Santibanez J."/>
            <person name="Aqrawi P."/>
            <person name="Gross S."/>
            <person name="Joshi V."/>
            <person name="Fowler G."/>
            <person name="Nazareth L."/>
            <person name="Reid J."/>
            <person name="Worley K."/>
            <person name="Petrosino J."/>
            <person name="Highlander S."/>
            <person name="Gibbs R."/>
        </authorList>
    </citation>
    <scope>NUCLEOTIDE SEQUENCE [LARGE SCALE GENOMIC DNA]</scope>
    <source>
        <strain evidence="2 3">DSM 3688</strain>
    </source>
</reference>
<dbReference type="Proteomes" id="UP000010862">
    <property type="component" value="Chromosome 1"/>
</dbReference>
<dbReference type="AlphaFoldDB" id="F9D1K0"/>
<proteinExistence type="predicted"/>
<organism evidence="2 3">
    <name type="scientific">Prevotella dentalis (strain ATCC 49559 / DSM 3688 / JCM 13448 / NCTC 12043 / ES 2772)</name>
    <name type="common">Mitsuokella dentalis</name>
    <dbReference type="NCBI Taxonomy" id="908937"/>
    <lineage>
        <taxon>Bacteria</taxon>
        <taxon>Pseudomonadati</taxon>
        <taxon>Bacteroidota</taxon>
        <taxon>Bacteroidia</taxon>
        <taxon>Bacteroidales</taxon>
        <taxon>Prevotellaceae</taxon>
        <taxon>Prevotella</taxon>
    </lineage>
</organism>
<evidence type="ECO:0000313" key="1">
    <source>
        <dbReference type="EMBL" id="AGB28211.1"/>
    </source>
</evidence>
<dbReference type="STRING" id="908937.Prede_0867"/>
<reference evidence="4" key="2">
    <citation type="submission" date="2012-02" db="EMBL/GenBank/DDBJ databases">
        <title>Complete sequence of chromosome 1 of Prevotella dentalis DSM 3688.</title>
        <authorList>
            <person name="Lucas S."/>
            <person name="Copeland A."/>
            <person name="Lapidus A."/>
            <person name="Glavina del Rio T."/>
            <person name="Dalin E."/>
            <person name="Tice H."/>
            <person name="Bruce D."/>
            <person name="Goodwin L."/>
            <person name="Pitluck S."/>
            <person name="Peters L."/>
            <person name="Mikhailova N."/>
            <person name="Chertkov O."/>
            <person name="Kyrpides N."/>
            <person name="Mavromatis K."/>
            <person name="Ivanova N."/>
            <person name="Brettin T."/>
            <person name="Detter J.C."/>
            <person name="Han C."/>
            <person name="Larimer F."/>
            <person name="Land M."/>
            <person name="Hauser L."/>
            <person name="Markowitz V."/>
            <person name="Cheng J.-F."/>
            <person name="Hugenholtz P."/>
            <person name="Woyke T."/>
            <person name="Wu D."/>
            <person name="Gronow S."/>
            <person name="Wellnitz S."/>
            <person name="Brambilla E."/>
            <person name="Klenk H.-P."/>
            <person name="Eisen J.A."/>
        </authorList>
    </citation>
    <scope>NUCLEOTIDE SEQUENCE [LARGE SCALE GENOMIC DNA]</scope>
    <source>
        <strain evidence="4">ATCC 49559 / DSM 3688 / JCM 13448 / NCTC 12043 / ES 2772</strain>
    </source>
</reference>
<dbReference type="InterPro" id="IPR046167">
    <property type="entry name" value="DUF6169"/>
</dbReference>
<dbReference type="Proteomes" id="UP000007820">
    <property type="component" value="Unassembled WGS sequence"/>
</dbReference>
<accession>F9D1K0</accession>
<dbReference type="RefSeq" id="WP_005844487.1">
    <property type="nucleotide sequence ID" value="NC_019960.1"/>
</dbReference>
<dbReference type="OrthoDB" id="955741at2"/>